<feature type="transmembrane region" description="Helical" evidence="9">
    <location>
        <begin position="6"/>
        <end position="27"/>
    </location>
</feature>
<dbReference type="InterPro" id="IPR050266">
    <property type="entry name" value="AB_hydrolase_sf"/>
</dbReference>
<dbReference type="InterPro" id="IPR000639">
    <property type="entry name" value="Epox_hydrolase-like"/>
</dbReference>
<evidence type="ECO:0000256" key="4">
    <source>
        <dbReference type="ARBA" id="ARBA00037797"/>
    </source>
</evidence>
<dbReference type="Proteomes" id="UP000694871">
    <property type="component" value="Unplaced"/>
</dbReference>
<evidence type="ECO:0000256" key="2">
    <source>
        <dbReference type="ARBA" id="ARBA00008645"/>
    </source>
</evidence>
<keyword evidence="11" id="KW-1185">Reference proteome</keyword>
<comment type="subcellular location">
    <subcellularLocation>
        <location evidence="4">Late endosome membrane</location>
        <topology evidence="4">Single-pass type II membrane protein</topology>
    </subcellularLocation>
    <subcellularLocation>
        <location evidence="5">Lysosome membrane</location>
        <topology evidence="5">Single-pass type II membrane protein</topology>
    </subcellularLocation>
    <subcellularLocation>
        <location evidence="6">Mitochondrion membrane</location>
        <topology evidence="6">Single-pass type II membrane protein</topology>
    </subcellularLocation>
</comment>
<evidence type="ECO:0000256" key="7">
    <source>
        <dbReference type="ARBA" id="ARBA00047662"/>
    </source>
</evidence>
<dbReference type="PANTHER" id="PTHR43798">
    <property type="entry name" value="MONOACYLGLYCEROL LIPASE"/>
    <property type="match status" value="1"/>
</dbReference>
<dbReference type="InterPro" id="IPR000073">
    <property type="entry name" value="AB_hydrolase_1"/>
</dbReference>
<evidence type="ECO:0000256" key="5">
    <source>
        <dbReference type="ARBA" id="ARBA00037874"/>
    </source>
</evidence>
<evidence type="ECO:0000256" key="3">
    <source>
        <dbReference type="ARBA" id="ARBA00013254"/>
    </source>
</evidence>
<dbReference type="GeneID" id="107119591"/>
<dbReference type="InterPro" id="IPR029058">
    <property type="entry name" value="AB_hydrolase_fold"/>
</dbReference>
<proteinExistence type="inferred from homology"/>
<keyword evidence="9" id="KW-0812">Transmembrane</keyword>
<reference evidence="12" key="1">
    <citation type="submission" date="2025-08" db="UniProtKB">
        <authorList>
            <consortium name="RefSeq"/>
        </authorList>
    </citation>
    <scope>IDENTIFICATION</scope>
</reference>
<dbReference type="PANTHER" id="PTHR43798:SF5">
    <property type="entry name" value="MONOACYLGLYCEROL LIPASE ABHD6"/>
    <property type="match status" value="1"/>
</dbReference>
<gene>
    <name evidence="12" type="primary">LOC107119591</name>
</gene>
<evidence type="ECO:0000256" key="8">
    <source>
        <dbReference type="ARBA" id="ARBA00049568"/>
    </source>
</evidence>
<evidence type="ECO:0000256" key="1">
    <source>
        <dbReference type="ARBA" id="ARBA00001613"/>
    </source>
</evidence>
<evidence type="ECO:0000313" key="12">
    <source>
        <dbReference type="RefSeq" id="XP_015277596.1"/>
    </source>
</evidence>
<dbReference type="RefSeq" id="XP_015277596.1">
    <property type="nucleotide sequence ID" value="XM_015422110.1"/>
</dbReference>
<evidence type="ECO:0000259" key="10">
    <source>
        <dbReference type="Pfam" id="PF00561"/>
    </source>
</evidence>
<dbReference type="PRINTS" id="PR00412">
    <property type="entry name" value="EPOXHYDRLASE"/>
</dbReference>
<organism evidence="11 12">
    <name type="scientific">Gekko japonicus</name>
    <name type="common">Schlegel's Japanese gecko</name>
    <dbReference type="NCBI Taxonomy" id="146911"/>
    <lineage>
        <taxon>Eukaryota</taxon>
        <taxon>Metazoa</taxon>
        <taxon>Chordata</taxon>
        <taxon>Craniata</taxon>
        <taxon>Vertebrata</taxon>
        <taxon>Euteleostomi</taxon>
        <taxon>Lepidosauria</taxon>
        <taxon>Squamata</taxon>
        <taxon>Bifurcata</taxon>
        <taxon>Gekkota</taxon>
        <taxon>Gekkonidae</taxon>
        <taxon>Gekkoninae</taxon>
        <taxon>Gekko</taxon>
    </lineage>
</organism>
<dbReference type="SUPFAM" id="SSF53474">
    <property type="entry name" value="alpha/beta-Hydrolases"/>
    <property type="match status" value="1"/>
</dbReference>
<name>A0ABM1KV59_GEKJA</name>
<sequence>MDSILLKTPLTFIGFLLITFLIIYFLWPEALLRFGRWAFPKIIGVQVRYAEHNGYRFCYYSRGKPGLQPSILMLHGYGFDKDSWLININFLPKNIHVVCLDMPGHGETTCLPGENYTTFDQVKRIHQFVECTGLNRKPFHLVGISMGGMVAGVYTAHYPSEVCCLSLLCPTGLNYPKDSDIMKRVKKNRKNHDVSLVPSNIQEGIEMFRLGLYYSCMAPKQLLKGFFVDWLPDNNFFRKCYLDIFSDESLYSLQDNMSKIRVPTQVIWGKDDKMLDVSGAEVLAKGIPHAQIHLLEKCGHFQPVDSPLKTSQLLVDFHTSYTKN</sequence>
<dbReference type="Pfam" id="PF00561">
    <property type="entry name" value="Abhydrolase_1"/>
    <property type="match status" value="1"/>
</dbReference>
<feature type="domain" description="AB hydrolase-1" evidence="10">
    <location>
        <begin position="69"/>
        <end position="305"/>
    </location>
</feature>
<comment type="catalytic activity">
    <reaction evidence="1">
        <text>Hydrolyzes glycerol monoesters of long-chain fatty acids.</text>
        <dbReference type="EC" id="3.1.1.23"/>
    </reaction>
</comment>
<keyword evidence="9" id="KW-0472">Membrane</keyword>
<evidence type="ECO:0000313" key="11">
    <source>
        <dbReference type="Proteomes" id="UP000694871"/>
    </source>
</evidence>
<keyword evidence="9" id="KW-1133">Transmembrane helix</keyword>
<dbReference type="PRINTS" id="PR00111">
    <property type="entry name" value="ABHYDROLASE"/>
</dbReference>
<comment type="similarity">
    <text evidence="2">Belongs to the AB hydrolase superfamily.</text>
</comment>
<dbReference type="Gene3D" id="3.40.50.1820">
    <property type="entry name" value="alpha/beta hydrolase"/>
    <property type="match status" value="1"/>
</dbReference>
<dbReference type="EC" id="3.1.1.23" evidence="3"/>
<comment type="catalytic activity">
    <reaction evidence="7">
        <text>1-dodecanoylglycerol + H2O = dodecanoate + glycerol + H(+)</text>
        <dbReference type="Rhea" id="RHEA:44316"/>
        <dbReference type="ChEBI" id="CHEBI:15377"/>
        <dbReference type="ChEBI" id="CHEBI:15378"/>
        <dbReference type="ChEBI" id="CHEBI:17754"/>
        <dbReference type="ChEBI" id="CHEBI:18262"/>
        <dbReference type="ChEBI" id="CHEBI:75539"/>
    </reaction>
</comment>
<accession>A0ABM1KV59</accession>
<evidence type="ECO:0000256" key="9">
    <source>
        <dbReference type="SAM" id="Phobius"/>
    </source>
</evidence>
<evidence type="ECO:0000256" key="6">
    <source>
        <dbReference type="ARBA" id="ARBA00046308"/>
    </source>
</evidence>
<protein>
    <recommendedName>
        <fullName evidence="3">acylglycerol lipase</fullName>
        <ecNumber evidence="3">3.1.1.23</ecNumber>
    </recommendedName>
</protein>
<comment type="function">
    <text evidence="8">Lipase that preferentially hydrolysis medium-chain saturated monoacylglycerols including 2-arachidonoylglycerol. Through 2-arachidonoylglycerol degradation may regulate endocannabinoid signaling pathways. Also has a lysophosphatidyl lipase activity with a preference for lysophosphatidylglycerol among other lysophospholipids. Also able to degrade bis(monoacylglycero)phosphate (BMP) and constitutes the major enzyme for BMP catabolism. BMP, also known as lysobisphosphatidic acid, is enriched in late endosomes and lysosomes and plays a key role in the formation of intraluminal vesicles and in lipid sorting.</text>
</comment>